<dbReference type="InterPro" id="IPR048469">
    <property type="entry name" value="YchJ-like_M"/>
</dbReference>
<dbReference type="GO" id="GO:0004180">
    <property type="term" value="F:carboxypeptidase activity"/>
    <property type="evidence" value="ECO:0007669"/>
    <property type="project" value="TreeGrafter"/>
</dbReference>
<dbReference type="STRING" id="93759.A0A1R3L2T3"/>
<dbReference type="GO" id="GO:0046872">
    <property type="term" value="F:metal ion binding"/>
    <property type="evidence" value="ECO:0007669"/>
    <property type="project" value="UniProtKB-UniRule"/>
</dbReference>
<protein>
    <submittedName>
        <fullName evidence="10">Peptidase M3A/M3B</fullName>
    </submittedName>
</protein>
<keyword evidence="6 7" id="KW-0482">Metalloprotease</keyword>
<dbReference type="Gene3D" id="3.40.390.10">
    <property type="entry name" value="Collagenase (Catalytic Domain)"/>
    <property type="match status" value="1"/>
</dbReference>
<comment type="caution">
    <text evidence="10">The sequence shown here is derived from an EMBL/GenBank/DDBJ whole genome shotgun (WGS) entry which is preliminary data.</text>
</comment>
<gene>
    <name evidence="10" type="ORF">COLO4_01330</name>
</gene>
<dbReference type="SUPFAM" id="SSF55486">
    <property type="entry name" value="Metalloproteases ('zincins'), catalytic domain"/>
    <property type="match status" value="1"/>
</dbReference>
<dbReference type="Proteomes" id="UP000187203">
    <property type="component" value="Unassembled WGS sequence"/>
</dbReference>
<accession>A0A1R3L2T3</accession>
<evidence type="ECO:0000256" key="4">
    <source>
        <dbReference type="ARBA" id="ARBA00022801"/>
    </source>
</evidence>
<feature type="domain" description="YchJ-like middle NTF2-like" evidence="9">
    <location>
        <begin position="219"/>
        <end position="313"/>
    </location>
</feature>
<dbReference type="InterPro" id="IPR024077">
    <property type="entry name" value="Neurolysin/TOP_dom2"/>
</dbReference>
<evidence type="ECO:0000256" key="3">
    <source>
        <dbReference type="ARBA" id="ARBA00022723"/>
    </source>
</evidence>
<evidence type="ECO:0000256" key="1">
    <source>
        <dbReference type="ARBA" id="ARBA00006040"/>
    </source>
</evidence>
<dbReference type="SUPFAM" id="SSF54427">
    <property type="entry name" value="NTF2-like"/>
    <property type="match status" value="1"/>
</dbReference>
<dbReference type="InterPro" id="IPR045090">
    <property type="entry name" value="Pept_M3A_M3B"/>
</dbReference>
<proteinExistence type="inferred from homology"/>
<comment type="cofactor">
    <cofactor evidence="7">
        <name>Zn(2+)</name>
        <dbReference type="ChEBI" id="CHEBI:29105"/>
    </cofactor>
    <text evidence="7">Binds 1 zinc ion.</text>
</comment>
<comment type="similarity">
    <text evidence="1 7">Belongs to the peptidase M3 family.</text>
</comment>
<evidence type="ECO:0000256" key="6">
    <source>
        <dbReference type="ARBA" id="ARBA00023049"/>
    </source>
</evidence>
<dbReference type="InterPro" id="IPR024079">
    <property type="entry name" value="MetalloPept_cat_dom_sf"/>
</dbReference>
<dbReference type="AlphaFoldDB" id="A0A1R3L2T3"/>
<sequence length="317" mass="36651">MFASQKYPSLSGTNVPRDFVEFPSQINEHWALDPVVLKNYALHYQTKQPIPQALVDKIKKAATFNQGYMTTELVSAAELDMDWHTVTNESELIPVLDFEKQSLAKHGFTLATVPPRYHTPYFAHIWGGGYSAGYYAYLWSETLDNDAWEWISKNGGLTRENGDRFRKYILSVGNSVDLNQAFRDFTGHDPDIKPLLRNRGKSYEDCCKPYHTGEKNAPTAEALMRSRFSAFAIPNGEYLMQTTSPSKRQFHNTKDLQEWGEINEWTKLEIVSKPSMNKVEFKAFYTDEDGKQQVHHELSQFKMIQNRWFYVTGEFLD</sequence>
<dbReference type="InterPro" id="IPR032710">
    <property type="entry name" value="NTF2-like_dom_sf"/>
</dbReference>
<feature type="domain" description="Peptidase M3A/M3B catalytic" evidence="8">
    <location>
        <begin position="1"/>
        <end position="199"/>
    </location>
</feature>
<name>A0A1R3L2T3_9ROSI</name>
<keyword evidence="5 7" id="KW-0862">Zinc</keyword>
<dbReference type="GO" id="GO:0006508">
    <property type="term" value="P:proteolysis"/>
    <property type="evidence" value="ECO:0007669"/>
    <property type="project" value="UniProtKB-KW"/>
</dbReference>
<dbReference type="InterPro" id="IPR001567">
    <property type="entry name" value="Pept_M3A_M3B_dom"/>
</dbReference>
<dbReference type="EMBL" id="AWUE01003804">
    <property type="protein sequence ID" value="OMP13599.1"/>
    <property type="molecule type" value="Genomic_DNA"/>
</dbReference>
<evidence type="ECO:0000313" key="10">
    <source>
        <dbReference type="EMBL" id="OMP13599.1"/>
    </source>
</evidence>
<dbReference type="Pfam" id="PF17775">
    <property type="entry name" value="YchJ_M-like"/>
    <property type="match status" value="1"/>
</dbReference>
<evidence type="ECO:0000256" key="2">
    <source>
        <dbReference type="ARBA" id="ARBA00022670"/>
    </source>
</evidence>
<dbReference type="OrthoDB" id="539593at2759"/>
<dbReference type="PANTHER" id="PTHR43660:SF1">
    <property type="entry name" value="DIPEPTIDYL CARBOXYPEPTIDASE"/>
    <property type="match status" value="1"/>
</dbReference>
<keyword evidence="2 7" id="KW-0645">Protease</keyword>
<keyword evidence="11" id="KW-1185">Reference proteome</keyword>
<evidence type="ECO:0000256" key="7">
    <source>
        <dbReference type="RuleBase" id="RU003435"/>
    </source>
</evidence>
<evidence type="ECO:0000256" key="5">
    <source>
        <dbReference type="ARBA" id="ARBA00022833"/>
    </source>
</evidence>
<evidence type="ECO:0000259" key="9">
    <source>
        <dbReference type="Pfam" id="PF17775"/>
    </source>
</evidence>
<keyword evidence="4 7" id="KW-0378">Hydrolase</keyword>
<organism evidence="10 11">
    <name type="scientific">Corchorus olitorius</name>
    <dbReference type="NCBI Taxonomy" id="93759"/>
    <lineage>
        <taxon>Eukaryota</taxon>
        <taxon>Viridiplantae</taxon>
        <taxon>Streptophyta</taxon>
        <taxon>Embryophyta</taxon>
        <taxon>Tracheophyta</taxon>
        <taxon>Spermatophyta</taxon>
        <taxon>Magnoliopsida</taxon>
        <taxon>eudicotyledons</taxon>
        <taxon>Gunneridae</taxon>
        <taxon>Pentapetalae</taxon>
        <taxon>rosids</taxon>
        <taxon>malvids</taxon>
        <taxon>Malvales</taxon>
        <taxon>Malvaceae</taxon>
        <taxon>Grewioideae</taxon>
        <taxon>Apeibeae</taxon>
        <taxon>Corchorus</taxon>
    </lineage>
</organism>
<reference evidence="11" key="1">
    <citation type="submission" date="2013-09" db="EMBL/GenBank/DDBJ databases">
        <title>Corchorus olitorius genome sequencing.</title>
        <authorList>
            <person name="Alam M."/>
            <person name="Haque M.S."/>
            <person name="Islam M.S."/>
            <person name="Emdad E.M."/>
            <person name="Islam M.M."/>
            <person name="Ahmed B."/>
            <person name="Halim A."/>
            <person name="Hossen Q.M.M."/>
            <person name="Hossain M.Z."/>
            <person name="Ahmed R."/>
            <person name="Khan M.M."/>
            <person name="Islam R."/>
            <person name="Rashid M.M."/>
            <person name="Khan S.A."/>
            <person name="Rahman M.S."/>
            <person name="Alam M."/>
            <person name="Yahiya A.S."/>
            <person name="Khan M.S."/>
            <person name="Azam M.S."/>
            <person name="Haque T."/>
            <person name="Lashkar M.Z.H."/>
            <person name="Akhand A.I."/>
            <person name="Morshed G."/>
            <person name="Roy S."/>
            <person name="Uddin K.S."/>
            <person name="Rabeya T."/>
            <person name="Hossain A.S."/>
            <person name="Chowdhury A."/>
            <person name="Snigdha A.R."/>
            <person name="Mortoza M.S."/>
            <person name="Matin S.A."/>
            <person name="Hoque S.M.E."/>
            <person name="Islam M.K."/>
            <person name="Roy D.K."/>
            <person name="Haider R."/>
            <person name="Moosa M.M."/>
            <person name="Elias S.M."/>
            <person name="Hasan A.M."/>
            <person name="Jahan S."/>
            <person name="Shafiuddin M."/>
            <person name="Mahmood N."/>
            <person name="Shommy N.S."/>
        </authorList>
    </citation>
    <scope>NUCLEOTIDE SEQUENCE [LARGE SCALE GENOMIC DNA]</scope>
    <source>
        <strain evidence="11">cv. O-4</strain>
    </source>
</reference>
<dbReference type="PANTHER" id="PTHR43660">
    <property type="entry name" value="DIPEPTIDYL CARBOXYPEPTIDASE"/>
    <property type="match status" value="1"/>
</dbReference>
<dbReference type="Gene3D" id="1.10.1370.10">
    <property type="entry name" value="Neurolysin, domain 3"/>
    <property type="match status" value="1"/>
</dbReference>
<evidence type="ECO:0000259" key="8">
    <source>
        <dbReference type="Pfam" id="PF01432"/>
    </source>
</evidence>
<dbReference type="GO" id="GO:0004222">
    <property type="term" value="F:metalloendopeptidase activity"/>
    <property type="evidence" value="ECO:0007669"/>
    <property type="project" value="InterPro"/>
</dbReference>
<keyword evidence="3 7" id="KW-0479">Metal-binding</keyword>
<dbReference type="Pfam" id="PF01432">
    <property type="entry name" value="Peptidase_M3"/>
    <property type="match status" value="1"/>
</dbReference>
<dbReference type="Gene3D" id="3.10.450.50">
    <property type="match status" value="1"/>
</dbReference>
<dbReference type="GO" id="GO:0005829">
    <property type="term" value="C:cytosol"/>
    <property type="evidence" value="ECO:0007669"/>
    <property type="project" value="TreeGrafter"/>
</dbReference>
<evidence type="ECO:0000313" key="11">
    <source>
        <dbReference type="Proteomes" id="UP000187203"/>
    </source>
</evidence>